<dbReference type="AlphaFoldDB" id="A0A1E4TVX0"/>
<dbReference type="Gene3D" id="1.10.1410.10">
    <property type="match status" value="1"/>
</dbReference>
<feature type="compositionally biased region" description="Polar residues" evidence="8">
    <location>
        <begin position="114"/>
        <end position="123"/>
    </location>
</feature>
<feature type="region of interest" description="Disordered" evidence="8">
    <location>
        <begin position="630"/>
        <end position="701"/>
    </location>
</feature>
<dbReference type="FunFam" id="1.10.1410.10:FF:000003">
    <property type="entry name" value="non-canonical poly(A) RNA polymerase PAPD7"/>
    <property type="match status" value="1"/>
</dbReference>
<evidence type="ECO:0000313" key="12">
    <source>
        <dbReference type="Proteomes" id="UP000094236"/>
    </source>
</evidence>
<evidence type="ECO:0000259" key="9">
    <source>
        <dbReference type="Pfam" id="PF03828"/>
    </source>
</evidence>
<organism evidence="11 12">
    <name type="scientific">Pachysolen tannophilus NRRL Y-2460</name>
    <dbReference type="NCBI Taxonomy" id="669874"/>
    <lineage>
        <taxon>Eukaryota</taxon>
        <taxon>Fungi</taxon>
        <taxon>Dikarya</taxon>
        <taxon>Ascomycota</taxon>
        <taxon>Saccharomycotina</taxon>
        <taxon>Pichiomycetes</taxon>
        <taxon>Pachysolenaceae</taxon>
        <taxon>Pachysolen</taxon>
    </lineage>
</organism>
<keyword evidence="12" id="KW-1185">Reference proteome</keyword>
<dbReference type="GO" id="GO:1990817">
    <property type="term" value="F:poly(A) RNA polymerase activity"/>
    <property type="evidence" value="ECO:0007669"/>
    <property type="project" value="UniProtKB-EC"/>
</dbReference>
<dbReference type="EMBL" id="KV454013">
    <property type="protein sequence ID" value="ODV95808.1"/>
    <property type="molecule type" value="Genomic_DNA"/>
</dbReference>
<feature type="region of interest" description="Disordered" evidence="8">
    <location>
        <begin position="114"/>
        <end position="149"/>
    </location>
</feature>
<evidence type="ECO:0000256" key="7">
    <source>
        <dbReference type="ARBA" id="ARBA00048830"/>
    </source>
</evidence>
<dbReference type="GO" id="GO:0043634">
    <property type="term" value="P:polyadenylation-dependent ncRNA catabolic process"/>
    <property type="evidence" value="ECO:0007669"/>
    <property type="project" value="TreeGrafter"/>
</dbReference>
<comment type="catalytic activity">
    <reaction evidence="7">
        <text>RNA(n) + ATP = RNA(n)-3'-adenine ribonucleotide + diphosphate</text>
        <dbReference type="Rhea" id="RHEA:11332"/>
        <dbReference type="Rhea" id="RHEA-COMP:14527"/>
        <dbReference type="Rhea" id="RHEA-COMP:17347"/>
        <dbReference type="ChEBI" id="CHEBI:30616"/>
        <dbReference type="ChEBI" id="CHEBI:33019"/>
        <dbReference type="ChEBI" id="CHEBI:140395"/>
        <dbReference type="ChEBI" id="CHEBI:173115"/>
        <dbReference type="EC" id="2.7.7.19"/>
    </reaction>
</comment>
<dbReference type="GO" id="GO:0071051">
    <property type="term" value="P:poly(A)-dependent snoRNA 3'-end processing"/>
    <property type="evidence" value="ECO:0007669"/>
    <property type="project" value="UniProtKB-ARBA"/>
</dbReference>
<dbReference type="InterPro" id="IPR045862">
    <property type="entry name" value="Trf4-like"/>
</dbReference>
<dbReference type="STRING" id="669874.A0A1E4TVX0"/>
<dbReference type="SUPFAM" id="SSF81301">
    <property type="entry name" value="Nucleotidyltransferase"/>
    <property type="match status" value="1"/>
</dbReference>
<dbReference type="PANTHER" id="PTHR23092:SF15">
    <property type="entry name" value="INACTIVE NON-CANONICAL POLY(A) RNA POLYMERASE PROTEIN TRF4-2-RELATED"/>
    <property type="match status" value="1"/>
</dbReference>
<evidence type="ECO:0000256" key="8">
    <source>
        <dbReference type="SAM" id="MobiDB-lite"/>
    </source>
</evidence>
<dbReference type="GO" id="GO:0031499">
    <property type="term" value="C:TRAMP complex"/>
    <property type="evidence" value="ECO:0007669"/>
    <property type="project" value="TreeGrafter"/>
</dbReference>
<accession>A0A1E4TVX0</accession>
<dbReference type="Pfam" id="PF03828">
    <property type="entry name" value="PAP_assoc"/>
    <property type="match status" value="1"/>
</dbReference>
<feature type="region of interest" description="Disordered" evidence="8">
    <location>
        <begin position="569"/>
        <end position="591"/>
    </location>
</feature>
<dbReference type="GO" id="GO:0003729">
    <property type="term" value="F:mRNA binding"/>
    <property type="evidence" value="ECO:0007669"/>
    <property type="project" value="TreeGrafter"/>
</dbReference>
<evidence type="ECO:0000259" key="10">
    <source>
        <dbReference type="Pfam" id="PF22600"/>
    </source>
</evidence>
<evidence type="ECO:0000256" key="3">
    <source>
        <dbReference type="ARBA" id="ARBA00012388"/>
    </source>
</evidence>
<feature type="compositionally biased region" description="Basic and acidic residues" evidence="8">
    <location>
        <begin position="679"/>
        <end position="695"/>
    </location>
</feature>
<dbReference type="GO" id="GO:0071036">
    <property type="term" value="P:nuclear polyadenylation-dependent snoRNA catabolic process"/>
    <property type="evidence" value="ECO:0007669"/>
    <property type="project" value="UniProtKB-ARBA"/>
</dbReference>
<keyword evidence="6" id="KW-0460">Magnesium</keyword>
<sequence>MDLKQSNKKRKRSDNKLSKNGSTSSLSSVSNSSKLKSSRTNLKKQKKKDDKILSPPSVMSGNSFKPLANIDDSDYISIASSTDEDSNSNTKQDVMVLLDSDSEIESPQIIETAQKRQNISTVENESKETNHTITESKVPEENGLTNNEDFIGFDFSSDEDEKIESNSENGHFSKDKNFEYDNFDEDDAYLSNDDGSLHIAKSKNTVNSDFPWIKNNDHSKQIEIADWLTLEIKDFIKYISPSKEEIEARNEAVRKLRYAICTRLWEDCEVHVFGSFATDLYLPGSDIDMVITSPSEKYDTRSHLYQLSAFLRNNDLAIQVETVAKAKVPIIKFVEPESRIHIDISFERTNGLTAAKNIRTWLKETPGLRELVLIVKQFLAVRRLNNVHVGGLGGYSIICLVYSFLKLHPRIATKSIDPLENLGVLLIEFFELYGYNFGYDNVAICFRNGEPRYLQKRSNPDMLARNTFSLAIEDPDDMTNNISRGSFNIRDIKRSFGGAFELLVNRCYELNQASYKSRLNQSILGGVIKYKGKERSFEDERNQVINEALVVNEEDEETKEIRTLHLKKTGTLPPLPSEHRNTKIVMGKTNSKKLKSENDIHYYSDYSSDSESEKKNEETAQFAKIIDESQSYKKPKVDDLMGIQTEDNESDDDDNDNDKNGITKKTNADDQPSDTSDGETARASKIDKNARRDYWAQKGGM</sequence>
<comment type="similarity">
    <text evidence="2">Belongs to the DNA polymerase type-B-like family.</text>
</comment>
<feature type="domain" description="PAP-associated" evidence="9">
    <location>
        <begin position="421"/>
        <end position="480"/>
    </location>
</feature>
<dbReference type="Gene3D" id="3.30.460.10">
    <property type="entry name" value="Beta Polymerase, domain 2"/>
    <property type="match status" value="1"/>
</dbReference>
<dbReference type="EC" id="2.7.7.19" evidence="3"/>
<evidence type="ECO:0000256" key="6">
    <source>
        <dbReference type="ARBA" id="ARBA00022842"/>
    </source>
</evidence>
<feature type="compositionally biased region" description="Basic and acidic residues" evidence="8">
    <location>
        <begin position="630"/>
        <end position="639"/>
    </location>
</feature>
<evidence type="ECO:0000256" key="2">
    <source>
        <dbReference type="ARBA" id="ARBA00008593"/>
    </source>
</evidence>
<dbReference type="Pfam" id="PF22600">
    <property type="entry name" value="MTPAP-like_central"/>
    <property type="match status" value="1"/>
</dbReference>
<comment type="cofactor">
    <cofactor evidence="1">
        <name>Mn(2+)</name>
        <dbReference type="ChEBI" id="CHEBI:29035"/>
    </cofactor>
</comment>
<dbReference type="InterPro" id="IPR043519">
    <property type="entry name" value="NT_sf"/>
</dbReference>
<protein>
    <recommendedName>
        <fullName evidence="3">polynucleotide adenylyltransferase</fullName>
        <ecNumber evidence="3">2.7.7.19</ecNumber>
    </recommendedName>
</protein>
<dbReference type="GO" id="GO:0005730">
    <property type="term" value="C:nucleolus"/>
    <property type="evidence" value="ECO:0007669"/>
    <property type="project" value="TreeGrafter"/>
</dbReference>
<evidence type="ECO:0000256" key="4">
    <source>
        <dbReference type="ARBA" id="ARBA00022679"/>
    </source>
</evidence>
<feature type="domain" description="Poly(A) RNA polymerase mitochondrial-like central palm" evidence="10">
    <location>
        <begin position="229"/>
        <end position="361"/>
    </location>
</feature>
<keyword evidence="5" id="KW-0479">Metal-binding</keyword>
<reference evidence="12" key="1">
    <citation type="submission" date="2016-05" db="EMBL/GenBank/DDBJ databases">
        <title>Comparative genomics of biotechnologically important yeasts.</title>
        <authorList>
            <consortium name="DOE Joint Genome Institute"/>
            <person name="Riley R."/>
            <person name="Haridas S."/>
            <person name="Wolfe K.H."/>
            <person name="Lopes M.R."/>
            <person name="Hittinger C.T."/>
            <person name="Goker M."/>
            <person name="Salamov A."/>
            <person name="Wisecaver J."/>
            <person name="Long T.M."/>
            <person name="Aerts A.L."/>
            <person name="Barry K."/>
            <person name="Choi C."/>
            <person name="Clum A."/>
            <person name="Coughlan A.Y."/>
            <person name="Deshpande S."/>
            <person name="Douglass A.P."/>
            <person name="Hanson S.J."/>
            <person name="Klenk H.-P."/>
            <person name="Labutti K."/>
            <person name="Lapidus A."/>
            <person name="Lindquist E."/>
            <person name="Lipzen A."/>
            <person name="Meier-Kolthoff J.P."/>
            <person name="Ohm R.A."/>
            <person name="Otillar R.P."/>
            <person name="Pangilinan J."/>
            <person name="Peng Y."/>
            <person name="Rokas A."/>
            <person name="Rosa C.A."/>
            <person name="Scheuner C."/>
            <person name="Sibirny A.A."/>
            <person name="Slot J.C."/>
            <person name="Stielow J.B."/>
            <person name="Sun H."/>
            <person name="Kurtzman C.P."/>
            <person name="Blackwell M."/>
            <person name="Grigoriev I.V."/>
            <person name="Jeffries T.W."/>
        </authorList>
    </citation>
    <scope>NUCLEOTIDE SEQUENCE [LARGE SCALE GENOMIC DNA]</scope>
    <source>
        <strain evidence="12">NRRL Y-2460</strain>
    </source>
</reference>
<dbReference type="GO" id="GO:0034475">
    <property type="term" value="P:U4 snRNA 3'-end processing"/>
    <property type="evidence" value="ECO:0007669"/>
    <property type="project" value="UniProtKB-ARBA"/>
</dbReference>
<dbReference type="PANTHER" id="PTHR23092">
    <property type="entry name" value="POLY(A) RNA POLYMERASE"/>
    <property type="match status" value="1"/>
</dbReference>
<feature type="compositionally biased region" description="Basic residues" evidence="8">
    <location>
        <begin position="1"/>
        <end position="13"/>
    </location>
</feature>
<dbReference type="InterPro" id="IPR002058">
    <property type="entry name" value="PAP_assoc"/>
</dbReference>
<gene>
    <name evidence="11" type="ORF">PACTADRAFT_49255</name>
</gene>
<feature type="compositionally biased region" description="Low complexity" evidence="8">
    <location>
        <begin position="18"/>
        <end position="40"/>
    </location>
</feature>
<feature type="compositionally biased region" description="Acidic residues" evidence="8">
    <location>
        <begin position="646"/>
        <end position="656"/>
    </location>
</feature>
<dbReference type="CDD" id="cd05402">
    <property type="entry name" value="NT_PAP_TUTase"/>
    <property type="match status" value="1"/>
</dbReference>
<dbReference type="GO" id="GO:0071039">
    <property type="term" value="P:nuclear polyadenylation-dependent CUT catabolic process"/>
    <property type="evidence" value="ECO:0007669"/>
    <property type="project" value="UniProtKB-ARBA"/>
</dbReference>
<dbReference type="GO" id="GO:0071035">
    <property type="term" value="P:nuclear polyadenylation-dependent rRNA catabolic process"/>
    <property type="evidence" value="ECO:0007669"/>
    <property type="project" value="UniProtKB-ARBA"/>
</dbReference>
<evidence type="ECO:0000256" key="1">
    <source>
        <dbReference type="ARBA" id="ARBA00001936"/>
    </source>
</evidence>
<name>A0A1E4TVX0_PACTA</name>
<dbReference type="GO" id="GO:0071037">
    <property type="term" value="P:nuclear polyadenylation-dependent snRNA catabolic process"/>
    <property type="evidence" value="ECO:0007669"/>
    <property type="project" value="UniProtKB-ARBA"/>
</dbReference>
<keyword evidence="4" id="KW-0808">Transferase</keyword>
<dbReference type="GO" id="GO:0071044">
    <property type="term" value="P:histone mRNA catabolic process"/>
    <property type="evidence" value="ECO:0007669"/>
    <property type="project" value="UniProtKB-ARBA"/>
</dbReference>
<evidence type="ECO:0000313" key="11">
    <source>
        <dbReference type="EMBL" id="ODV95808.1"/>
    </source>
</evidence>
<feature type="region of interest" description="Disordered" evidence="8">
    <location>
        <begin position="1"/>
        <end position="99"/>
    </location>
</feature>
<dbReference type="Proteomes" id="UP000094236">
    <property type="component" value="Unassembled WGS sequence"/>
</dbReference>
<proteinExistence type="inferred from homology"/>
<dbReference type="GO" id="GO:0071042">
    <property type="term" value="P:nuclear polyadenylation-dependent mRNA catabolic process"/>
    <property type="evidence" value="ECO:0007669"/>
    <property type="project" value="UniProtKB-ARBA"/>
</dbReference>
<feature type="compositionally biased region" description="Polar residues" evidence="8">
    <location>
        <begin position="663"/>
        <end position="675"/>
    </location>
</feature>
<evidence type="ECO:0000256" key="5">
    <source>
        <dbReference type="ARBA" id="ARBA00022723"/>
    </source>
</evidence>
<dbReference type="InterPro" id="IPR054708">
    <property type="entry name" value="MTPAP-like_central"/>
</dbReference>
<dbReference type="OrthoDB" id="273917at2759"/>
<dbReference type="SUPFAM" id="SSF81631">
    <property type="entry name" value="PAP/OAS1 substrate-binding domain"/>
    <property type="match status" value="1"/>
</dbReference>
<dbReference type="GO" id="GO:0071038">
    <property type="term" value="P:TRAMP-dependent tRNA surveillance pathway"/>
    <property type="evidence" value="ECO:0007669"/>
    <property type="project" value="UniProtKB-ARBA"/>
</dbReference>
<dbReference type="GO" id="GO:0046872">
    <property type="term" value="F:metal ion binding"/>
    <property type="evidence" value="ECO:0007669"/>
    <property type="project" value="UniProtKB-KW"/>
</dbReference>
<dbReference type="FunFam" id="3.30.460.10:FF:000006">
    <property type="entry name" value="non-canonical poly(A) RNA polymerase PAPD5"/>
    <property type="match status" value="1"/>
</dbReference>